<reference evidence="7" key="1">
    <citation type="submission" date="2022-04" db="EMBL/GenBank/DDBJ databases">
        <title>Carnegiea gigantea Genome sequencing and assembly v2.</title>
        <authorList>
            <person name="Copetti D."/>
            <person name="Sanderson M.J."/>
            <person name="Burquez A."/>
            <person name="Wojciechowski M.F."/>
        </authorList>
    </citation>
    <scope>NUCLEOTIDE SEQUENCE</scope>
    <source>
        <strain evidence="7">SGP5-SGP5p</strain>
        <tissue evidence="7">Aerial part</tissue>
    </source>
</reference>
<keyword evidence="5" id="KW-1133">Transmembrane helix</keyword>
<sequence>MDLVTQTLNGVDEDYHILANDLRAKLVHYEQRLKFLKSKGGSAWQHQALAVSYASPFSSANSSNLANSSANWNMVVAKIMGVAGDAIGTTIVMVVIINGAAIALPTIPLIQIRRLTGVCLQELLVGARNEIFALQPAPIQVSCMGFPGTMGASCIHYLETDEVRNLERAFFQMWNMYCVSQHPHPFTVTENDLECPCDR</sequence>
<keyword evidence="3" id="KW-0677">Repeat</keyword>
<evidence type="ECO:0000259" key="6">
    <source>
        <dbReference type="Pfam" id="PF13844"/>
    </source>
</evidence>
<dbReference type="OrthoDB" id="421121at2759"/>
<evidence type="ECO:0000313" key="8">
    <source>
        <dbReference type="Proteomes" id="UP001153076"/>
    </source>
</evidence>
<gene>
    <name evidence="7" type="ORF">Cgig2_016439</name>
</gene>
<comment type="caution">
    <text evidence="7">The sequence shown here is derived from an EMBL/GenBank/DDBJ whole genome shotgun (WGS) entry which is preliminary data.</text>
</comment>
<keyword evidence="2" id="KW-0808">Transferase</keyword>
<dbReference type="GO" id="GO:0006493">
    <property type="term" value="P:protein O-linked glycosylation"/>
    <property type="evidence" value="ECO:0007669"/>
    <property type="project" value="InterPro"/>
</dbReference>
<accession>A0A9Q1QDV6</accession>
<name>A0A9Q1QDV6_9CARY</name>
<dbReference type="PANTHER" id="PTHR44366:SF1">
    <property type="entry name" value="UDP-N-ACETYLGLUCOSAMINE--PEPTIDE N-ACETYLGLUCOSAMINYLTRANSFERASE 110 KDA SUBUNIT"/>
    <property type="match status" value="1"/>
</dbReference>
<organism evidence="7 8">
    <name type="scientific">Carnegiea gigantea</name>
    <dbReference type="NCBI Taxonomy" id="171969"/>
    <lineage>
        <taxon>Eukaryota</taxon>
        <taxon>Viridiplantae</taxon>
        <taxon>Streptophyta</taxon>
        <taxon>Embryophyta</taxon>
        <taxon>Tracheophyta</taxon>
        <taxon>Spermatophyta</taxon>
        <taxon>Magnoliopsida</taxon>
        <taxon>eudicotyledons</taxon>
        <taxon>Gunneridae</taxon>
        <taxon>Pentapetalae</taxon>
        <taxon>Caryophyllales</taxon>
        <taxon>Cactineae</taxon>
        <taxon>Cactaceae</taxon>
        <taxon>Cactoideae</taxon>
        <taxon>Echinocereeae</taxon>
        <taxon>Carnegiea</taxon>
    </lineage>
</organism>
<dbReference type="Proteomes" id="UP001153076">
    <property type="component" value="Unassembled WGS sequence"/>
</dbReference>
<proteinExistence type="predicted"/>
<evidence type="ECO:0000256" key="1">
    <source>
        <dbReference type="ARBA" id="ARBA00004922"/>
    </source>
</evidence>
<dbReference type="InterPro" id="IPR037919">
    <property type="entry name" value="OGT"/>
</dbReference>
<protein>
    <recommendedName>
        <fullName evidence="6">O-GlcNAc transferase C-terminal domain-containing protein</fullName>
    </recommendedName>
</protein>
<evidence type="ECO:0000256" key="3">
    <source>
        <dbReference type="ARBA" id="ARBA00022737"/>
    </source>
</evidence>
<keyword evidence="4" id="KW-0802">TPR repeat</keyword>
<evidence type="ECO:0000313" key="7">
    <source>
        <dbReference type="EMBL" id="KAJ8437085.1"/>
    </source>
</evidence>
<dbReference type="InterPro" id="IPR029489">
    <property type="entry name" value="OGT/SEC/SPY_C"/>
</dbReference>
<dbReference type="Pfam" id="PF13844">
    <property type="entry name" value="Glyco_transf_41"/>
    <property type="match status" value="1"/>
</dbReference>
<keyword evidence="8" id="KW-1185">Reference proteome</keyword>
<dbReference type="EMBL" id="JAKOGI010000317">
    <property type="protein sequence ID" value="KAJ8437085.1"/>
    <property type="molecule type" value="Genomic_DNA"/>
</dbReference>
<evidence type="ECO:0000256" key="5">
    <source>
        <dbReference type="SAM" id="Phobius"/>
    </source>
</evidence>
<dbReference type="PANTHER" id="PTHR44366">
    <property type="entry name" value="UDP-N-ACETYLGLUCOSAMINE--PEPTIDE N-ACETYLGLUCOSAMINYLTRANSFERASE 110 KDA SUBUNIT"/>
    <property type="match status" value="1"/>
</dbReference>
<feature type="transmembrane region" description="Helical" evidence="5">
    <location>
        <begin position="79"/>
        <end position="104"/>
    </location>
</feature>
<keyword evidence="5" id="KW-0812">Transmembrane</keyword>
<comment type="pathway">
    <text evidence="1">Protein modification; protein glycosylation.</text>
</comment>
<evidence type="ECO:0000256" key="2">
    <source>
        <dbReference type="ARBA" id="ARBA00022679"/>
    </source>
</evidence>
<dbReference type="GO" id="GO:0097363">
    <property type="term" value="F:protein O-acetylglucosaminyltransferase activity"/>
    <property type="evidence" value="ECO:0007669"/>
    <property type="project" value="TreeGrafter"/>
</dbReference>
<feature type="domain" description="O-GlcNAc transferase C-terminal" evidence="6">
    <location>
        <begin position="125"/>
        <end position="164"/>
    </location>
</feature>
<keyword evidence="5" id="KW-0472">Membrane</keyword>
<evidence type="ECO:0000256" key="4">
    <source>
        <dbReference type="ARBA" id="ARBA00022803"/>
    </source>
</evidence>
<dbReference type="AlphaFoldDB" id="A0A9Q1QDV6"/>
<dbReference type="Gene3D" id="3.40.50.11380">
    <property type="match status" value="1"/>
</dbReference>